<dbReference type="GO" id="GO:0016491">
    <property type="term" value="F:oxidoreductase activity"/>
    <property type="evidence" value="ECO:0007669"/>
    <property type="project" value="UniProtKB-KW"/>
</dbReference>
<dbReference type="InterPro" id="IPR006076">
    <property type="entry name" value="FAD-dep_OxRdtase"/>
</dbReference>
<dbReference type="SUPFAM" id="SSF54373">
    <property type="entry name" value="FAD-linked reductases, C-terminal domain"/>
    <property type="match status" value="1"/>
</dbReference>
<evidence type="ECO:0000259" key="4">
    <source>
        <dbReference type="Pfam" id="PF01571"/>
    </source>
</evidence>
<dbReference type="PANTHER" id="PTHR43757">
    <property type="entry name" value="AMINOMETHYLTRANSFERASE"/>
    <property type="match status" value="1"/>
</dbReference>
<comment type="similarity">
    <text evidence="1">Belongs to the GcvT family.</text>
</comment>
<name>A0AAW9RVB1_9HYPH</name>
<evidence type="ECO:0000259" key="5">
    <source>
        <dbReference type="Pfam" id="PF08669"/>
    </source>
</evidence>
<keyword evidence="2" id="KW-0560">Oxidoreductase</keyword>
<dbReference type="Pfam" id="PF01571">
    <property type="entry name" value="GCV_T"/>
    <property type="match status" value="1"/>
</dbReference>
<dbReference type="Gene3D" id="3.50.50.60">
    <property type="entry name" value="FAD/NAD(P)-binding domain"/>
    <property type="match status" value="1"/>
</dbReference>
<dbReference type="RefSeq" id="WP_340331347.1">
    <property type="nucleotide sequence ID" value="NZ_JAZHOF010000008.1"/>
</dbReference>
<gene>
    <name evidence="7" type="ORF">V3328_19300</name>
</gene>
<evidence type="ECO:0000256" key="2">
    <source>
        <dbReference type="ARBA" id="ARBA00023002"/>
    </source>
</evidence>
<dbReference type="Pfam" id="PF08669">
    <property type="entry name" value="GCV_T_C"/>
    <property type="match status" value="1"/>
</dbReference>
<dbReference type="SUPFAM" id="SSF51905">
    <property type="entry name" value="FAD/NAD(P)-binding domain"/>
    <property type="match status" value="1"/>
</dbReference>
<proteinExistence type="inferred from homology"/>
<dbReference type="AlphaFoldDB" id="A0AAW9RVB1"/>
<dbReference type="Pfam" id="PF16350">
    <property type="entry name" value="FAO_M"/>
    <property type="match status" value="1"/>
</dbReference>
<feature type="domain" description="FAD dependent oxidoreductase central" evidence="6">
    <location>
        <begin position="367"/>
        <end position="422"/>
    </location>
</feature>
<evidence type="ECO:0000259" key="3">
    <source>
        <dbReference type="Pfam" id="PF01266"/>
    </source>
</evidence>
<protein>
    <submittedName>
        <fullName evidence="7">FAD-dependent oxidoreductase</fullName>
    </submittedName>
</protein>
<dbReference type="Gene3D" id="2.40.30.110">
    <property type="entry name" value="Aminomethyltransferase beta-barrel domains"/>
    <property type="match status" value="1"/>
</dbReference>
<dbReference type="SUPFAM" id="SSF101790">
    <property type="entry name" value="Aminomethyltransferase beta-barrel domain"/>
    <property type="match status" value="1"/>
</dbReference>
<keyword evidence="8" id="KW-1185">Reference proteome</keyword>
<evidence type="ECO:0000313" key="8">
    <source>
        <dbReference type="Proteomes" id="UP001378188"/>
    </source>
</evidence>
<dbReference type="InterPro" id="IPR029043">
    <property type="entry name" value="GcvT/YgfZ_C"/>
</dbReference>
<dbReference type="Gene3D" id="3.30.1360.120">
    <property type="entry name" value="Probable tRNA modification gtpase trme, domain 1"/>
    <property type="match status" value="1"/>
</dbReference>
<evidence type="ECO:0000259" key="6">
    <source>
        <dbReference type="Pfam" id="PF16350"/>
    </source>
</evidence>
<dbReference type="InterPro" id="IPR028896">
    <property type="entry name" value="GcvT/YgfZ/DmdA"/>
</dbReference>
<dbReference type="PANTHER" id="PTHR43757:SF15">
    <property type="entry name" value="PYRUVATE DEHYDROGENASE PHOSPHATASE REGULATORY SUBUNIT, MITOCHONDRIAL-LIKE"/>
    <property type="match status" value="1"/>
</dbReference>
<evidence type="ECO:0000313" key="7">
    <source>
        <dbReference type="EMBL" id="MEJ8573646.1"/>
    </source>
</evidence>
<dbReference type="Gene3D" id="3.30.70.1400">
    <property type="entry name" value="Aminomethyltransferase beta-barrel domains"/>
    <property type="match status" value="1"/>
</dbReference>
<dbReference type="Proteomes" id="UP001378188">
    <property type="component" value="Unassembled WGS sequence"/>
</dbReference>
<dbReference type="EMBL" id="JAZHOF010000008">
    <property type="protein sequence ID" value="MEJ8573646.1"/>
    <property type="molecule type" value="Genomic_DNA"/>
</dbReference>
<dbReference type="InterPro" id="IPR036188">
    <property type="entry name" value="FAD/NAD-bd_sf"/>
</dbReference>
<sequence>MTDLPSQAKIVIIGGGAVGCSIAYHLARAGARDVLLLEKAQLTHGSTWHAAGLVGQLRSKKNLTRLMQNSVAVYDRLEAESGQAIDWKKAGSLRIAASGERLAEIRRSLTQAKGFGFEAHEISPKEAQDRFPWMTLDGVVGAAWIPSDGYIDPYALTQAYAKVARAGGVTIREGVTVTGFERAGRRITGVETNHGTIACETIVNASGIWAKRVGEMAGVALAAGAVEHQYVVTEKKIDVTAATPTFRDPDRIFYLKPDVGSFAIGGWEQGAPACWPEGVPFEFGRELFSENYDRLERFMLPAAERLPILNEVGIQTVINGPIPVSADGEPVMGLAPELDNFYVACGFTAGIAASGGAGEAMANWILHGDPGMDLWPFDVRRFSSHQANRTYLAERSSESYGHYYSIHWPGDELQSARGGRLSPLYDILKKNGAVYGSKAGWERPLWFDTGEVEASETPSFEQKPGWFSAVGREHVRVREAVALIDQTSFSKFEVTGPGAFEALQGLAANDLAKPDGSCIYTQLCNGRGGIEADLTIMRLDADRYYVVTGSQFGVRDAGWIARHLPDDGSVQLRDVTSAFAVINLVGPKAREVLQSVTYDDVSNEAFPYLAVRDIEIGLARVRAARVGYVGELGWELHVPAEQAVHVYRTLREAGEAHGIADIGYRAIESLRLEKGFVYWSAEVTPDTDPYEAGLGFCVALDKGDFIGRDALGRIRADGPARRLVTLSVDGYAPLIGGEAVLHEGRVVGTTTSAGFGYTVGRTIAFAYVPAALSKARDFVIEAYGKAYVAQRGSRALYDPKGERLRG</sequence>
<dbReference type="InterPro" id="IPR013977">
    <property type="entry name" value="GcvT_C"/>
</dbReference>
<dbReference type="SUPFAM" id="SSF103025">
    <property type="entry name" value="Folate-binding domain"/>
    <property type="match status" value="1"/>
</dbReference>
<evidence type="ECO:0000256" key="1">
    <source>
        <dbReference type="ARBA" id="ARBA00008609"/>
    </source>
</evidence>
<dbReference type="InterPro" id="IPR006222">
    <property type="entry name" value="GCVT_N"/>
</dbReference>
<dbReference type="InterPro" id="IPR027266">
    <property type="entry name" value="TrmE/GcvT-like"/>
</dbReference>
<feature type="domain" description="FAD dependent oxidoreductase" evidence="3">
    <location>
        <begin position="9"/>
        <end position="364"/>
    </location>
</feature>
<feature type="domain" description="Aminomethyltransferase C-terminal" evidence="5">
    <location>
        <begin position="721"/>
        <end position="798"/>
    </location>
</feature>
<dbReference type="InterPro" id="IPR032503">
    <property type="entry name" value="FAO_M"/>
</dbReference>
<feature type="domain" description="GCVT N-terminal" evidence="4">
    <location>
        <begin position="424"/>
        <end position="702"/>
    </location>
</feature>
<reference evidence="7 8" key="1">
    <citation type="submission" date="2024-02" db="EMBL/GenBank/DDBJ databases">
        <title>Genome analysis and characterization of Microbaculum marinisediminis sp. nov., isolated from marine sediment.</title>
        <authorList>
            <person name="Du Z.-J."/>
            <person name="Ye Y.-Q."/>
            <person name="Zhang Z.-R."/>
            <person name="Yuan S.-M."/>
            <person name="Zhang X.-Y."/>
        </authorList>
    </citation>
    <scope>NUCLEOTIDE SEQUENCE [LARGE SCALE GENOMIC DNA]</scope>
    <source>
        <strain evidence="7 8">SDUM1044001</strain>
    </source>
</reference>
<comment type="caution">
    <text evidence="7">The sequence shown here is derived from an EMBL/GenBank/DDBJ whole genome shotgun (WGS) entry which is preliminary data.</text>
</comment>
<dbReference type="Gene3D" id="3.30.9.10">
    <property type="entry name" value="D-Amino Acid Oxidase, subunit A, domain 2"/>
    <property type="match status" value="1"/>
</dbReference>
<organism evidence="7 8">
    <name type="scientific">Microbaculum marinum</name>
    <dbReference type="NCBI Taxonomy" id="1764581"/>
    <lineage>
        <taxon>Bacteria</taxon>
        <taxon>Pseudomonadati</taxon>
        <taxon>Pseudomonadota</taxon>
        <taxon>Alphaproteobacteria</taxon>
        <taxon>Hyphomicrobiales</taxon>
        <taxon>Tepidamorphaceae</taxon>
        <taxon>Microbaculum</taxon>
    </lineage>
</organism>
<dbReference type="Pfam" id="PF01266">
    <property type="entry name" value="DAO"/>
    <property type="match status" value="1"/>
</dbReference>
<accession>A0AAW9RVB1</accession>